<accession>V4LL04</accession>
<dbReference type="Pfam" id="PF08387">
    <property type="entry name" value="FBD"/>
    <property type="match status" value="1"/>
</dbReference>
<dbReference type="PROSITE" id="PS50181">
    <property type="entry name" value="FBOX"/>
    <property type="match status" value="1"/>
</dbReference>
<dbReference type="CDD" id="cd22160">
    <property type="entry name" value="F-box_AtFBL13-like"/>
    <property type="match status" value="1"/>
</dbReference>
<feature type="domain" description="F-box" evidence="1">
    <location>
        <begin position="17"/>
        <end position="53"/>
    </location>
</feature>
<dbReference type="Gene3D" id="1.20.1280.50">
    <property type="match status" value="1"/>
</dbReference>
<dbReference type="InterPro" id="IPR006566">
    <property type="entry name" value="FBD"/>
</dbReference>
<keyword evidence="3" id="KW-1185">Reference proteome</keyword>
<dbReference type="PANTHER" id="PTHR31900">
    <property type="entry name" value="F-BOX/RNI SUPERFAMILY PROTEIN-RELATED"/>
    <property type="match status" value="1"/>
</dbReference>
<dbReference type="InterPro" id="IPR053781">
    <property type="entry name" value="F-box_AtFBL13-like"/>
</dbReference>
<dbReference type="Gramene" id="ESQ43137">
    <property type="protein sequence ID" value="ESQ43137"/>
    <property type="gene ID" value="EUTSA_v10015903mg"/>
</dbReference>
<reference evidence="2 3" key="1">
    <citation type="journal article" date="2013" name="Front. Plant Sci.">
        <title>The Reference Genome of the Halophytic Plant Eutrema salsugineum.</title>
        <authorList>
            <person name="Yang R."/>
            <person name="Jarvis D.E."/>
            <person name="Chen H."/>
            <person name="Beilstein M.A."/>
            <person name="Grimwood J."/>
            <person name="Jenkins J."/>
            <person name="Shu S."/>
            <person name="Prochnik S."/>
            <person name="Xin M."/>
            <person name="Ma C."/>
            <person name="Schmutz J."/>
            <person name="Wing R.A."/>
            <person name="Mitchell-Olds T."/>
            <person name="Schumaker K.S."/>
            <person name="Wang X."/>
        </authorList>
    </citation>
    <scope>NUCLEOTIDE SEQUENCE [LARGE SCALE GENOMIC DNA]</scope>
</reference>
<dbReference type="eggNOG" id="ENOG502R3XM">
    <property type="taxonomic scope" value="Eukaryota"/>
</dbReference>
<evidence type="ECO:0000313" key="2">
    <source>
        <dbReference type="EMBL" id="ESQ43137.1"/>
    </source>
</evidence>
<sequence>MVGQKKKTKTCGKGSQEDMISKLPDALIAEILYHLPTKDAVITSVLSTRWRSLWQCVPGLDLESHAFSNSDAFVSFAEMFRESLVIRKLRLRIHYGDSDGNMPSLSSWIDSLTMRLCELIKERSMYYEIIEPKVMFSTVPGCLVSSLRFVELRRSISGYEVEMELVRYFLKHSRILEKLRLDIYYTKMAKCAFLTELVAMPRSSSACQVIVL</sequence>
<organism evidence="2 3">
    <name type="scientific">Eutrema salsugineum</name>
    <name type="common">Saltwater cress</name>
    <name type="synonym">Sisymbrium salsugineum</name>
    <dbReference type="NCBI Taxonomy" id="72664"/>
    <lineage>
        <taxon>Eukaryota</taxon>
        <taxon>Viridiplantae</taxon>
        <taxon>Streptophyta</taxon>
        <taxon>Embryophyta</taxon>
        <taxon>Tracheophyta</taxon>
        <taxon>Spermatophyta</taxon>
        <taxon>Magnoliopsida</taxon>
        <taxon>eudicotyledons</taxon>
        <taxon>Gunneridae</taxon>
        <taxon>Pentapetalae</taxon>
        <taxon>rosids</taxon>
        <taxon>malvids</taxon>
        <taxon>Brassicales</taxon>
        <taxon>Brassicaceae</taxon>
        <taxon>Eutremeae</taxon>
        <taxon>Eutrema</taxon>
    </lineage>
</organism>
<protein>
    <recommendedName>
        <fullName evidence="1">F-box domain-containing protein</fullName>
    </recommendedName>
</protein>
<name>V4LL04_EUTSA</name>
<dbReference type="Proteomes" id="UP000030689">
    <property type="component" value="Unassembled WGS sequence"/>
</dbReference>
<dbReference type="InterPro" id="IPR001810">
    <property type="entry name" value="F-box_dom"/>
</dbReference>
<dbReference type="InterPro" id="IPR036047">
    <property type="entry name" value="F-box-like_dom_sf"/>
</dbReference>
<evidence type="ECO:0000259" key="1">
    <source>
        <dbReference type="PROSITE" id="PS50181"/>
    </source>
</evidence>
<dbReference type="OMA" id="CDHGSHE"/>
<dbReference type="SMART" id="SM00579">
    <property type="entry name" value="FBD"/>
    <property type="match status" value="1"/>
</dbReference>
<proteinExistence type="predicted"/>
<evidence type="ECO:0000313" key="3">
    <source>
        <dbReference type="Proteomes" id="UP000030689"/>
    </source>
</evidence>
<dbReference type="InterPro" id="IPR050232">
    <property type="entry name" value="FBL13/AtMIF1-like"/>
</dbReference>
<dbReference type="Pfam" id="PF00646">
    <property type="entry name" value="F-box"/>
    <property type="match status" value="1"/>
</dbReference>
<dbReference type="EMBL" id="KI517464">
    <property type="protein sequence ID" value="ESQ43137.1"/>
    <property type="molecule type" value="Genomic_DNA"/>
</dbReference>
<dbReference type="SUPFAM" id="SSF81383">
    <property type="entry name" value="F-box domain"/>
    <property type="match status" value="1"/>
</dbReference>
<dbReference type="KEGG" id="eus:EUTSA_v10015903mg"/>
<dbReference type="SMART" id="SM00256">
    <property type="entry name" value="FBOX"/>
    <property type="match status" value="1"/>
</dbReference>
<dbReference type="PANTHER" id="PTHR31900:SF33">
    <property type="entry name" value="PROTEIN WITH RNI-LIKE_FBD-LIKE DOMAIN"/>
    <property type="match status" value="1"/>
</dbReference>
<gene>
    <name evidence="2" type="ORF">EUTSA_v10015903mg</name>
</gene>
<dbReference type="STRING" id="72664.V4LL04"/>
<dbReference type="AlphaFoldDB" id="V4LL04"/>